<evidence type="ECO:0000256" key="4">
    <source>
        <dbReference type="ARBA" id="ARBA00023136"/>
    </source>
</evidence>
<name>T0R5U6_SAPDV</name>
<feature type="transmembrane region" description="Helical" evidence="5">
    <location>
        <begin position="205"/>
        <end position="224"/>
    </location>
</feature>
<dbReference type="OMA" id="MEAYYIC"/>
<keyword evidence="4 5" id="KW-0472">Membrane</keyword>
<organism evidence="7 8">
    <name type="scientific">Saprolegnia diclina (strain VS20)</name>
    <dbReference type="NCBI Taxonomy" id="1156394"/>
    <lineage>
        <taxon>Eukaryota</taxon>
        <taxon>Sar</taxon>
        <taxon>Stramenopiles</taxon>
        <taxon>Oomycota</taxon>
        <taxon>Saprolegniomycetes</taxon>
        <taxon>Saprolegniales</taxon>
        <taxon>Saprolegniaceae</taxon>
        <taxon>Saprolegnia</taxon>
    </lineage>
</organism>
<dbReference type="RefSeq" id="XP_008603734.1">
    <property type="nucleotide sequence ID" value="XM_008605512.1"/>
</dbReference>
<dbReference type="PANTHER" id="PTHR16189">
    <property type="entry name" value="TRANSMEMBRANE PROTEIN 104-RELATED"/>
    <property type="match status" value="1"/>
</dbReference>
<feature type="transmembrane region" description="Helical" evidence="5">
    <location>
        <begin position="173"/>
        <end position="193"/>
    </location>
</feature>
<dbReference type="PANTHER" id="PTHR16189:SF13">
    <property type="entry name" value="AMINO ACID TRANSPORTER TRANSMEMBRANE DOMAIN-CONTAINING PROTEIN"/>
    <property type="match status" value="1"/>
</dbReference>
<evidence type="ECO:0000313" key="8">
    <source>
        <dbReference type="Proteomes" id="UP000030762"/>
    </source>
</evidence>
<feature type="transmembrane region" description="Helical" evidence="5">
    <location>
        <begin position="340"/>
        <end position="366"/>
    </location>
</feature>
<dbReference type="GeneID" id="19940777"/>
<dbReference type="GO" id="GO:0016020">
    <property type="term" value="C:membrane"/>
    <property type="evidence" value="ECO:0007669"/>
    <property type="project" value="UniProtKB-SubCell"/>
</dbReference>
<keyword evidence="8" id="KW-1185">Reference proteome</keyword>
<feature type="transmembrane region" description="Helical" evidence="5">
    <location>
        <begin position="453"/>
        <end position="481"/>
    </location>
</feature>
<dbReference type="Proteomes" id="UP000030762">
    <property type="component" value="Unassembled WGS sequence"/>
</dbReference>
<dbReference type="Pfam" id="PF01490">
    <property type="entry name" value="Aa_trans"/>
    <property type="match status" value="1"/>
</dbReference>
<evidence type="ECO:0000256" key="1">
    <source>
        <dbReference type="ARBA" id="ARBA00004370"/>
    </source>
</evidence>
<comment type="subcellular location">
    <subcellularLocation>
        <location evidence="1">Membrane</location>
    </subcellularLocation>
</comment>
<dbReference type="AlphaFoldDB" id="T0R5U6"/>
<proteinExistence type="predicted"/>
<evidence type="ECO:0000256" key="3">
    <source>
        <dbReference type="ARBA" id="ARBA00022989"/>
    </source>
</evidence>
<protein>
    <recommendedName>
        <fullName evidence="6">Amino acid transporter transmembrane domain-containing protein</fullName>
    </recommendedName>
</protein>
<feature type="transmembrane region" description="Helical" evidence="5">
    <location>
        <begin position="410"/>
        <end position="432"/>
    </location>
</feature>
<evidence type="ECO:0000313" key="7">
    <source>
        <dbReference type="EMBL" id="EQC42311.1"/>
    </source>
</evidence>
<evidence type="ECO:0000256" key="5">
    <source>
        <dbReference type="SAM" id="Phobius"/>
    </source>
</evidence>
<evidence type="ECO:0000259" key="6">
    <source>
        <dbReference type="Pfam" id="PF01490"/>
    </source>
</evidence>
<feature type="transmembrane region" description="Helical" evidence="5">
    <location>
        <begin position="282"/>
        <end position="305"/>
    </location>
</feature>
<dbReference type="VEuPathDB" id="FungiDB:SDRG_00050"/>
<feature type="transmembrane region" description="Helical" evidence="5">
    <location>
        <begin position="127"/>
        <end position="153"/>
    </location>
</feature>
<dbReference type="InParanoid" id="T0R5U6"/>
<dbReference type="EMBL" id="JH767132">
    <property type="protein sequence ID" value="EQC42311.1"/>
    <property type="molecule type" value="Genomic_DNA"/>
</dbReference>
<keyword evidence="2 5" id="KW-0812">Transmembrane</keyword>
<reference evidence="7 8" key="1">
    <citation type="submission" date="2012-04" db="EMBL/GenBank/DDBJ databases">
        <title>The Genome Sequence of Saprolegnia declina VS20.</title>
        <authorList>
            <consortium name="The Broad Institute Genome Sequencing Platform"/>
            <person name="Russ C."/>
            <person name="Nusbaum C."/>
            <person name="Tyler B."/>
            <person name="van West P."/>
            <person name="Dieguez-Uribeondo J."/>
            <person name="de Bruijn I."/>
            <person name="Tripathy S."/>
            <person name="Jiang R."/>
            <person name="Young S.K."/>
            <person name="Zeng Q."/>
            <person name="Gargeya S."/>
            <person name="Fitzgerald M."/>
            <person name="Haas B."/>
            <person name="Abouelleil A."/>
            <person name="Alvarado L."/>
            <person name="Arachchi H.M."/>
            <person name="Berlin A."/>
            <person name="Chapman S.B."/>
            <person name="Goldberg J."/>
            <person name="Griggs A."/>
            <person name="Gujja S."/>
            <person name="Hansen M."/>
            <person name="Howarth C."/>
            <person name="Imamovic A."/>
            <person name="Larimer J."/>
            <person name="McCowen C."/>
            <person name="Montmayeur A."/>
            <person name="Murphy C."/>
            <person name="Neiman D."/>
            <person name="Pearson M."/>
            <person name="Priest M."/>
            <person name="Roberts A."/>
            <person name="Saif S."/>
            <person name="Shea T."/>
            <person name="Sisk P."/>
            <person name="Sykes S."/>
            <person name="Wortman J."/>
            <person name="Nusbaum C."/>
            <person name="Birren B."/>
        </authorList>
    </citation>
    <scope>NUCLEOTIDE SEQUENCE [LARGE SCALE GENOMIC DNA]</scope>
    <source>
        <strain evidence="7 8">VS20</strain>
    </source>
</reference>
<accession>T0R5U6</accession>
<keyword evidence="3 5" id="KW-1133">Transmembrane helix</keyword>
<dbReference type="eggNOG" id="KOG3832">
    <property type="taxonomic scope" value="Eukaryota"/>
</dbReference>
<feature type="transmembrane region" description="Helical" evidence="5">
    <location>
        <begin position="49"/>
        <end position="73"/>
    </location>
</feature>
<evidence type="ECO:0000256" key="2">
    <source>
        <dbReference type="ARBA" id="ARBA00022692"/>
    </source>
</evidence>
<dbReference type="OrthoDB" id="294541at2759"/>
<dbReference type="InterPro" id="IPR013057">
    <property type="entry name" value="AA_transpt_TM"/>
</dbReference>
<sequence length="482" mass="52140">MEAPLVKTGLSTVDSTDAQAMGVKTFGPVLTVAMALNYMIGTGCFGLPYAFSIAGIGLTSLFVIVGYMGALVTQNYTLEAMARADGVATAAPGALPLNRLTFNKYGFSRIGEIFDGKRGYVTVQSVLVCYCLGSLWSYASIFASSTASVFYTYVLDDVCDVYAPHTTLGCMEAYYICMFLFTVMTITLVLMDLGDQAVIQKFLSAYRILAFGIMFVTMAFKLSVDGASAVADRLAAREHWAFNLRNFGAGFGPTLLALNCQYNMPDLLQPVEFSKKGLVRRITYTSISISAFCYFLLGFLGSIAFDSVNPLATLMWTDFSGCGNGWSVCESGRPTWYGSVIHIIVVMFPVMNVASSFPMIGLTVAGNILPSLPKAITAPLGPRRTQDFSRVLAVTPPLLLAAIFKKLDAIFTYAGILGFAIGLIIPAWFQVVSVKYCRRVYGNTEAEKTPFTVPVLSSLAFSTGFLYAMFVVTFVAVVSLFA</sequence>
<feature type="domain" description="Amino acid transporter transmembrane" evidence="6">
    <location>
        <begin position="31"/>
        <end position="306"/>
    </location>
</feature>
<gene>
    <name evidence="7" type="ORF">SDRG_00050</name>
</gene>